<dbReference type="InterPro" id="IPR025540">
    <property type="entry name" value="FlK"/>
</dbReference>
<protein>
    <submittedName>
        <fullName evidence="2">Thioesterase family protein</fullName>
    </submittedName>
</protein>
<organism evidence="2 3">
    <name type="scientific">Halomarina halobia</name>
    <dbReference type="NCBI Taxonomy" id="3033386"/>
    <lineage>
        <taxon>Archaea</taxon>
        <taxon>Methanobacteriati</taxon>
        <taxon>Methanobacteriota</taxon>
        <taxon>Stenosarchaea group</taxon>
        <taxon>Halobacteria</taxon>
        <taxon>Halobacteriales</taxon>
        <taxon>Natronomonadaceae</taxon>
        <taxon>Halomarina</taxon>
    </lineage>
</organism>
<dbReference type="Pfam" id="PF22636">
    <property type="entry name" value="FlK"/>
    <property type="match status" value="1"/>
</dbReference>
<evidence type="ECO:0000313" key="2">
    <source>
        <dbReference type="EMBL" id="MFC7317536.1"/>
    </source>
</evidence>
<dbReference type="GeneID" id="79315791"/>
<evidence type="ECO:0000313" key="3">
    <source>
        <dbReference type="Proteomes" id="UP001596547"/>
    </source>
</evidence>
<dbReference type="EMBL" id="JBHTBF010000002">
    <property type="protein sequence ID" value="MFC7317536.1"/>
    <property type="molecule type" value="Genomic_DNA"/>
</dbReference>
<dbReference type="AlphaFoldDB" id="A0ABD6AAD4"/>
<dbReference type="InterPro" id="IPR029069">
    <property type="entry name" value="HotDog_dom_sf"/>
</dbReference>
<name>A0ABD6AAD4_9EURY</name>
<dbReference type="Proteomes" id="UP001596547">
    <property type="component" value="Unassembled WGS sequence"/>
</dbReference>
<keyword evidence="3" id="KW-1185">Reference proteome</keyword>
<sequence>MAVDLSDLAAREVTGRREFTVQPRHATNVFGEQDDPPALPAAADATPDEAVRVLGSPSLLAFCEFVGRESLHGRLPDGTGTVGERADLRHRRAAPVGTTVAVETELVGVEGRRLELAATASRAGDGAVVGGADLAFRVVERARFRAALEGLEG</sequence>
<gene>
    <name evidence="2" type="ORF">ACFQPE_12160</name>
</gene>
<dbReference type="Gene3D" id="3.10.129.10">
    <property type="entry name" value="Hotdog Thioesterase"/>
    <property type="match status" value="1"/>
</dbReference>
<accession>A0ABD6AAD4</accession>
<comment type="caution">
    <text evidence="2">The sequence shown here is derived from an EMBL/GenBank/DDBJ whole genome shotgun (WGS) entry which is preliminary data.</text>
</comment>
<evidence type="ECO:0000259" key="1">
    <source>
        <dbReference type="Pfam" id="PF22636"/>
    </source>
</evidence>
<dbReference type="SUPFAM" id="SSF54637">
    <property type="entry name" value="Thioesterase/thiol ester dehydrase-isomerase"/>
    <property type="match status" value="1"/>
</dbReference>
<feature type="domain" description="Fluoroacetyl-CoA-specific thioesterase-like" evidence="1">
    <location>
        <begin position="48"/>
        <end position="126"/>
    </location>
</feature>
<dbReference type="InterPro" id="IPR054485">
    <property type="entry name" value="FlK-like_dom"/>
</dbReference>
<reference evidence="2 3" key="1">
    <citation type="journal article" date="2019" name="Int. J. Syst. Evol. Microbiol.">
        <title>The Global Catalogue of Microorganisms (GCM) 10K type strain sequencing project: providing services to taxonomists for standard genome sequencing and annotation.</title>
        <authorList>
            <consortium name="The Broad Institute Genomics Platform"/>
            <consortium name="The Broad Institute Genome Sequencing Center for Infectious Disease"/>
            <person name="Wu L."/>
            <person name="Ma J."/>
        </authorList>
    </citation>
    <scope>NUCLEOTIDE SEQUENCE [LARGE SCALE GENOMIC DNA]</scope>
    <source>
        <strain evidence="2 3">PSR21</strain>
    </source>
</reference>
<dbReference type="PANTHER" id="PTHR36934">
    <property type="entry name" value="BLR0278 PROTEIN"/>
    <property type="match status" value="1"/>
</dbReference>
<dbReference type="PANTHER" id="PTHR36934:SF1">
    <property type="entry name" value="THIOESTERASE DOMAIN-CONTAINING PROTEIN"/>
    <property type="match status" value="1"/>
</dbReference>
<proteinExistence type="predicted"/>
<dbReference type="RefSeq" id="WP_276303217.1">
    <property type="nucleotide sequence ID" value="NZ_CP119992.1"/>
</dbReference>